<evidence type="ECO:0000256" key="1">
    <source>
        <dbReference type="ARBA" id="ARBA00004141"/>
    </source>
</evidence>
<evidence type="ECO:0000256" key="2">
    <source>
        <dbReference type="SAM" id="Phobius"/>
    </source>
</evidence>
<feature type="transmembrane region" description="Helical" evidence="2">
    <location>
        <begin position="74"/>
        <end position="96"/>
    </location>
</feature>
<comment type="subcellular location">
    <subcellularLocation>
        <location evidence="1">Membrane</location>
        <topology evidence="1">Multi-pass membrane protein</topology>
    </subcellularLocation>
</comment>
<evidence type="ECO:0000313" key="4">
    <source>
        <dbReference type="EMBL" id="KAK0701169.1"/>
    </source>
</evidence>
<dbReference type="Pfam" id="PF24357">
    <property type="entry name" value="TMD0_ABC"/>
    <property type="match status" value="1"/>
</dbReference>
<accession>A0AA39ZPJ3</accession>
<keyword evidence="5" id="KW-1185">Reference proteome</keyword>
<dbReference type="AlphaFoldDB" id="A0AA39ZPJ3"/>
<feature type="transmembrane region" description="Helical" evidence="2">
    <location>
        <begin position="183"/>
        <end position="204"/>
    </location>
</feature>
<feature type="transmembrane region" description="Helical" evidence="2">
    <location>
        <begin position="41"/>
        <end position="62"/>
    </location>
</feature>
<keyword evidence="2" id="KW-0472">Membrane</keyword>
<organism evidence="4 5">
    <name type="scientific">Apiosordaria backusii</name>
    <dbReference type="NCBI Taxonomy" id="314023"/>
    <lineage>
        <taxon>Eukaryota</taxon>
        <taxon>Fungi</taxon>
        <taxon>Dikarya</taxon>
        <taxon>Ascomycota</taxon>
        <taxon>Pezizomycotina</taxon>
        <taxon>Sordariomycetes</taxon>
        <taxon>Sordariomycetidae</taxon>
        <taxon>Sordariales</taxon>
        <taxon>Lasiosphaeriaceae</taxon>
        <taxon>Apiosordaria</taxon>
    </lineage>
</organism>
<feature type="domain" description="ABC transporter TMD0" evidence="3">
    <location>
        <begin position="30"/>
        <end position="167"/>
    </location>
</feature>
<keyword evidence="2" id="KW-0812">Transmembrane</keyword>
<protein>
    <recommendedName>
        <fullName evidence="3">ABC transporter TMD0 domain-containing protein</fullName>
    </recommendedName>
</protein>
<dbReference type="GO" id="GO:0016020">
    <property type="term" value="C:membrane"/>
    <property type="evidence" value="ECO:0007669"/>
    <property type="project" value="UniProtKB-SubCell"/>
</dbReference>
<dbReference type="Proteomes" id="UP001172159">
    <property type="component" value="Unassembled WGS sequence"/>
</dbReference>
<feature type="transmembrane region" description="Helical" evidence="2">
    <location>
        <begin position="139"/>
        <end position="159"/>
    </location>
</feature>
<proteinExistence type="predicted"/>
<comment type="caution">
    <text evidence="4">The sequence shown here is derived from an EMBL/GenBank/DDBJ whole genome shotgun (WGS) entry which is preliminary data.</text>
</comment>
<dbReference type="InterPro" id="IPR056227">
    <property type="entry name" value="TMD0_ABC"/>
</dbReference>
<gene>
    <name evidence="4" type="ORF">B0T21DRAFT_435070</name>
</gene>
<feature type="transmembrane region" description="Helical" evidence="2">
    <location>
        <begin position="108"/>
        <end position="127"/>
    </location>
</feature>
<evidence type="ECO:0000313" key="5">
    <source>
        <dbReference type="Proteomes" id="UP001172159"/>
    </source>
</evidence>
<evidence type="ECO:0000259" key="3">
    <source>
        <dbReference type="Pfam" id="PF24357"/>
    </source>
</evidence>
<sequence>MDPPASSPVSAACAHLDDSFGPHAGECRGGFDFTLLFEETILTILPAGLMLLVSLPRVWFMWRKAKKLARGSHLATVKISTWIALAVLQLAALILWSRLLSPVRTRTTLTAAALTFVSSLALCLQSYVEHTRNVRPSSIINSFLLATLLFDIARARTLWLREPYAVSLDEDDDSFDINKENSLAYLAITAVVVKGFLLVVEALNKRRLLRPEYRGYGYGPEATSGVYNRSLFWWLNPLFWRGFQKGRVLDVDKRGDLPELDKHLQASYNYRRLGNAWAEKSTGKSILRPDDA</sequence>
<dbReference type="EMBL" id="JAUKTV010000031">
    <property type="protein sequence ID" value="KAK0701169.1"/>
    <property type="molecule type" value="Genomic_DNA"/>
</dbReference>
<keyword evidence="2" id="KW-1133">Transmembrane helix</keyword>
<reference evidence="4" key="1">
    <citation type="submission" date="2023-06" db="EMBL/GenBank/DDBJ databases">
        <title>Genome-scale phylogeny and comparative genomics of the fungal order Sordariales.</title>
        <authorList>
            <consortium name="Lawrence Berkeley National Laboratory"/>
            <person name="Hensen N."/>
            <person name="Bonometti L."/>
            <person name="Westerberg I."/>
            <person name="Brannstrom I.O."/>
            <person name="Guillou S."/>
            <person name="Cros-Aarteil S."/>
            <person name="Calhoun S."/>
            <person name="Haridas S."/>
            <person name="Kuo A."/>
            <person name="Mondo S."/>
            <person name="Pangilinan J."/>
            <person name="Riley R."/>
            <person name="Labutti K."/>
            <person name="Andreopoulos B."/>
            <person name="Lipzen A."/>
            <person name="Chen C."/>
            <person name="Yanf M."/>
            <person name="Daum C."/>
            <person name="Ng V."/>
            <person name="Clum A."/>
            <person name="Steindorff A."/>
            <person name="Ohm R."/>
            <person name="Martin F."/>
            <person name="Silar P."/>
            <person name="Natvig D."/>
            <person name="Lalanne C."/>
            <person name="Gautier V."/>
            <person name="Ament-Velasquez S.L."/>
            <person name="Kruys A."/>
            <person name="Hutchinson M.I."/>
            <person name="Powell A.J."/>
            <person name="Barry K."/>
            <person name="Miller A.N."/>
            <person name="Grigoriev I.V."/>
            <person name="Debuchy R."/>
            <person name="Gladieux P."/>
            <person name="Thoren M.H."/>
            <person name="Johannesson H."/>
        </authorList>
    </citation>
    <scope>NUCLEOTIDE SEQUENCE</scope>
    <source>
        <strain evidence="4">CBS 540.89</strain>
    </source>
</reference>
<name>A0AA39ZPJ3_9PEZI</name>